<accession>A0A4P6ES44</accession>
<keyword evidence="1 2" id="KW-0238">DNA-binding</keyword>
<evidence type="ECO:0000256" key="3">
    <source>
        <dbReference type="SAM" id="MobiDB-lite"/>
    </source>
</evidence>
<dbReference type="EMBL" id="CP035495">
    <property type="protein sequence ID" value="QAY64339.1"/>
    <property type="molecule type" value="Genomic_DNA"/>
</dbReference>
<proteinExistence type="predicted"/>
<dbReference type="AlphaFoldDB" id="A0A4P6ES44"/>
<name>A0A4P6ES44_9MICO</name>
<dbReference type="InterPro" id="IPR001647">
    <property type="entry name" value="HTH_TetR"/>
</dbReference>
<dbReference type="Proteomes" id="UP000291758">
    <property type="component" value="Chromosome"/>
</dbReference>
<dbReference type="SUPFAM" id="SSF46689">
    <property type="entry name" value="Homeodomain-like"/>
    <property type="match status" value="1"/>
</dbReference>
<feature type="domain" description="HTH tetR-type" evidence="4">
    <location>
        <begin position="5"/>
        <end position="66"/>
    </location>
</feature>
<keyword evidence="6" id="KW-1185">Reference proteome</keyword>
<dbReference type="KEGG" id="xyl:ET495_15255"/>
<dbReference type="PANTHER" id="PTHR30055">
    <property type="entry name" value="HTH-TYPE TRANSCRIPTIONAL REGULATOR RUTR"/>
    <property type="match status" value="1"/>
</dbReference>
<dbReference type="InterPro" id="IPR009057">
    <property type="entry name" value="Homeodomain-like_sf"/>
</dbReference>
<protein>
    <submittedName>
        <fullName evidence="5">TetR/AcrR family transcriptional regulator</fullName>
    </submittedName>
</protein>
<evidence type="ECO:0000313" key="5">
    <source>
        <dbReference type="EMBL" id="QAY64339.1"/>
    </source>
</evidence>
<evidence type="ECO:0000259" key="4">
    <source>
        <dbReference type="PROSITE" id="PS50977"/>
    </source>
</evidence>
<dbReference type="GO" id="GO:0003700">
    <property type="term" value="F:DNA-binding transcription factor activity"/>
    <property type="evidence" value="ECO:0007669"/>
    <property type="project" value="TreeGrafter"/>
</dbReference>
<reference evidence="5 6" key="1">
    <citation type="submission" date="2019-01" db="EMBL/GenBank/DDBJ databases">
        <title>Genome sequencing of strain 2JSPR-7.</title>
        <authorList>
            <person name="Heo J."/>
            <person name="Kim S.-J."/>
            <person name="Kim J.-S."/>
            <person name="Hong S.-B."/>
            <person name="Kwon S.-W."/>
        </authorList>
    </citation>
    <scope>NUCLEOTIDE SEQUENCE [LARGE SCALE GENOMIC DNA]</scope>
    <source>
        <strain evidence="5 6">2JSPR-7</strain>
    </source>
</reference>
<dbReference type="GO" id="GO:0000976">
    <property type="term" value="F:transcription cis-regulatory region binding"/>
    <property type="evidence" value="ECO:0007669"/>
    <property type="project" value="TreeGrafter"/>
</dbReference>
<evidence type="ECO:0000256" key="1">
    <source>
        <dbReference type="ARBA" id="ARBA00023125"/>
    </source>
</evidence>
<evidence type="ECO:0000313" key="6">
    <source>
        <dbReference type="Proteomes" id="UP000291758"/>
    </source>
</evidence>
<organism evidence="5 6">
    <name type="scientific">Xylanimonas allomyrinae</name>
    <dbReference type="NCBI Taxonomy" id="2509459"/>
    <lineage>
        <taxon>Bacteria</taxon>
        <taxon>Bacillati</taxon>
        <taxon>Actinomycetota</taxon>
        <taxon>Actinomycetes</taxon>
        <taxon>Micrococcales</taxon>
        <taxon>Promicromonosporaceae</taxon>
        <taxon>Xylanimonas</taxon>
    </lineage>
</organism>
<feature type="compositionally biased region" description="Low complexity" evidence="3">
    <location>
        <begin position="207"/>
        <end position="219"/>
    </location>
</feature>
<gene>
    <name evidence="5" type="ORF">ET495_15255</name>
</gene>
<dbReference type="PROSITE" id="PS50977">
    <property type="entry name" value="HTH_TETR_2"/>
    <property type="match status" value="1"/>
</dbReference>
<evidence type="ECO:0000256" key="2">
    <source>
        <dbReference type="PROSITE-ProRule" id="PRU00335"/>
    </source>
</evidence>
<dbReference type="Gene3D" id="1.10.357.10">
    <property type="entry name" value="Tetracycline Repressor, domain 2"/>
    <property type="match status" value="1"/>
</dbReference>
<dbReference type="InterPro" id="IPR050109">
    <property type="entry name" value="HTH-type_TetR-like_transc_reg"/>
</dbReference>
<dbReference type="RefSeq" id="WP_129205491.1">
    <property type="nucleotide sequence ID" value="NZ_CP035495.1"/>
</dbReference>
<sequence length="227" mass="24244">MTRPAPAREVLLDAAERLFAEHGIADVSDRRVAEAAGQKNHSAVRYHFGDREGLLRALIERHLASLRDERVRLLEASESLLGDVRSLVLPVTSALAALPAPSWRARFMARAHYQAGIAELTQIGLGLGRLEREAGRSILARLHHLTPAIAHGRLTIMTGMVIMTCADVERATACDGTDPHWAGVGMFLADAITGMLQAPSSLASDYPETAPETAPGPATRGVVPAPG</sequence>
<dbReference type="Pfam" id="PF00440">
    <property type="entry name" value="TetR_N"/>
    <property type="match status" value="1"/>
</dbReference>
<feature type="region of interest" description="Disordered" evidence="3">
    <location>
        <begin position="203"/>
        <end position="227"/>
    </location>
</feature>
<feature type="DNA-binding region" description="H-T-H motif" evidence="2">
    <location>
        <begin position="29"/>
        <end position="48"/>
    </location>
</feature>
<dbReference type="OrthoDB" id="2356263at2"/>
<dbReference type="PANTHER" id="PTHR30055:SF235">
    <property type="entry name" value="TRANSCRIPTIONAL REGULATORY PROTEIN"/>
    <property type="match status" value="1"/>
</dbReference>